<feature type="region of interest" description="Disordered" evidence="2">
    <location>
        <begin position="1"/>
        <end position="61"/>
    </location>
</feature>
<feature type="coiled-coil region" evidence="1">
    <location>
        <begin position="90"/>
        <end position="140"/>
    </location>
</feature>
<dbReference type="AlphaFoldDB" id="C1FHC7"/>
<organism evidence="3 4">
    <name type="scientific">Micromonas commoda (strain RCC299 / NOUM17 / CCMP2709)</name>
    <name type="common">Picoplanktonic green alga</name>
    <dbReference type="NCBI Taxonomy" id="296587"/>
    <lineage>
        <taxon>Eukaryota</taxon>
        <taxon>Viridiplantae</taxon>
        <taxon>Chlorophyta</taxon>
        <taxon>Mamiellophyceae</taxon>
        <taxon>Mamiellales</taxon>
        <taxon>Mamiellaceae</taxon>
        <taxon>Micromonas</taxon>
    </lineage>
</organism>
<dbReference type="OMA" id="ARCKERI"/>
<keyword evidence="1" id="KW-0175">Coiled coil</keyword>
<dbReference type="GeneID" id="8246817"/>
<protein>
    <submittedName>
        <fullName evidence="3">Uncharacterized protein</fullName>
    </submittedName>
</protein>
<feature type="region of interest" description="Disordered" evidence="2">
    <location>
        <begin position="388"/>
        <end position="410"/>
    </location>
</feature>
<dbReference type="InParanoid" id="C1FHC7"/>
<sequence length="410" mass="44756">MPAHPVATIRNRRDARVAKASSVYSNPSPRLRARPDPCAGLDFERMGPGHGSGTSGGPSAKERALVEDARVAKANVARCKERIATHERTIASQQTLNVRLRERVDALESTVARILPKTSRETVLAELENARDAAATVKEAELRATRAGARLEAEVRARDAERRRMKHRALEVARERDAVGVRHHATLVRLRDVENEARFASAEVRRLKAELDRPKPPRDVVASDRSRARPVEDKSVDTRDDRAHETTIGEDYGEGADAVGGRVAAIGANVPAIADWTPEPERVTVVIEVREPPPPPPPPPPRVVEERVVLCIVVVDPEPTPPPVPSVVESLAVDAGCPKPSDVVEAGVEGGDESVVTVTLTAEPPPAGRTPSKVASKVEALRKSRRFTRSGRHVERQFSATTKMMRKRRE</sequence>
<evidence type="ECO:0000313" key="3">
    <source>
        <dbReference type="EMBL" id="ACO70078.1"/>
    </source>
</evidence>
<dbReference type="KEGG" id="mis:MICPUN_62037"/>
<dbReference type="RefSeq" id="XP_002508820.1">
    <property type="nucleotide sequence ID" value="XM_002508774.1"/>
</dbReference>
<feature type="region of interest" description="Disordered" evidence="2">
    <location>
        <begin position="210"/>
        <end position="244"/>
    </location>
</feature>
<dbReference type="EMBL" id="CP001576">
    <property type="protein sequence ID" value="ACO70078.1"/>
    <property type="molecule type" value="Genomic_DNA"/>
</dbReference>
<evidence type="ECO:0000256" key="1">
    <source>
        <dbReference type="SAM" id="Coils"/>
    </source>
</evidence>
<evidence type="ECO:0000256" key="2">
    <source>
        <dbReference type="SAM" id="MobiDB-lite"/>
    </source>
</evidence>
<dbReference type="Proteomes" id="UP000002009">
    <property type="component" value="Chromosome 10"/>
</dbReference>
<reference evidence="3 4" key="1">
    <citation type="journal article" date="2009" name="Science">
        <title>Green evolution and dynamic adaptations revealed by genomes of the marine picoeukaryotes Micromonas.</title>
        <authorList>
            <person name="Worden A.Z."/>
            <person name="Lee J.H."/>
            <person name="Mock T."/>
            <person name="Rouze P."/>
            <person name="Simmons M.P."/>
            <person name="Aerts A.L."/>
            <person name="Allen A.E."/>
            <person name="Cuvelier M.L."/>
            <person name="Derelle E."/>
            <person name="Everett M.V."/>
            <person name="Foulon E."/>
            <person name="Grimwood J."/>
            <person name="Gundlach H."/>
            <person name="Henrissat B."/>
            <person name="Napoli C."/>
            <person name="McDonald S.M."/>
            <person name="Parker M.S."/>
            <person name="Rombauts S."/>
            <person name="Salamov A."/>
            <person name="Von Dassow P."/>
            <person name="Badger J.H."/>
            <person name="Coutinho P.M."/>
            <person name="Demir E."/>
            <person name="Dubchak I."/>
            <person name="Gentemann C."/>
            <person name="Eikrem W."/>
            <person name="Gready J.E."/>
            <person name="John U."/>
            <person name="Lanier W."/>
            <person name="Lindquist E.A."/>
            <person name="Lucas S."/>
            <person name="Mayer K.F."/>
            <person name="Moreau H."/>
            <person name="Not F."/>
            <person name="Otillar R."/>
            <person name="Panaud O."/>
            <person name="Pangilinan J."/>
            <person name="Paulsen I."/>
            <person name="Piegu B."/>
            <person name="Poliakov A."/>
            <person name="Robbens S."/>
            <person name="Schmutz J."/>
            <person name="Toulza E."/>
            <person name="Wyss T."/>
            <person name="Zelensky A."/>
            <person name="Zhou K."/>
            <person name="Armbrust E.V."/>
            <person name="Bhattacharya D."/>
            <person name="Goodenough U.W."/>
            <person name="Van de Peer Y."/>
            <person name="Grigoriev I.V."/>
        </authorList>
    </citation>
    <scope>NUCLEOTIDE SEQUENCE [LARGE SCALE GENOMIC DNA]</scope>
    <source>
        <strain evidence="4">RCC299 / NOUM17</strain>
    </source>
</reference>
<name>C1FHC7_MICCC</name>
<proteinExistence type="predicted"/>
<gene>
    <name evidence="3" type="ORF">MICPUN_62037</name>
</gene>
<evidence type="ECO:0000313" key="4">
    <source>
        <dbReference type="Proteomes" id="UP000002009"/>
    </source>
</evidence>
<keyword evidence="4" id="KW-1185">Reference proteome</keyword>
<accession>C1FHC7</accession>